<protein>
    <recommendedName>
        <fullName evidence="3">Class I SAM-dependent methyltransferase</fullName>
    </recommendedName>
</protein>
<dbReference type="RefSeq" id="WP_238243192.1">
    <property type="nucleotide sequence ID" value="NZ_BPQP01000017.1"/>
</dbReference>
<keyword evidence="2" id="KW-1185">Reference proteome</keyword>
<sequence length="307" mass="34462">MNRLDSILAEAQLRFDATQVSETIDWLAKELATSFDEASLTGRLAEFQASCRKHPLCEYFMMDPYSRRAAEKPRGYAGDAVMLDFIYRPDPKLFDGVAGSVHRATTTLPNAKSVLWRRDYLASLIFSRMRPTEAPRILSVASGHMRELDTLRDLTESTKVEFTALDQDKTSIQQAIQTYNEYKIVGIPRGFSSLIKRNSTIGNFHVIYSAGLFDYLTELSAVSLVKAMFARLLPGGVLSIGNFTRDSHGRGFMAGFMDWCLIYRNEGEMRALAQAACPGASYRIFRDQPGNVVYLEIFSDKAIDDPS</sequence>
<dbReference type="SUPFAM" id="SSF53335">
    <property type="entry name" value="S-adenosyl-L-methionine-dependent methyltransferases"/>
    <property type="match status" value="1"/>
</dbReference>
<reference evidence="1" key="1">
    <citation type="journal article" date="2021" name="Front. Microbiol.">
        <title>Comprehensive Comparative Genomics and Phenotyping of Methylobacterium Species.</title>
        <authorList>
            <person name="Alessa O."/>
            <person name="Ogura Y."/>
            <person name="Fujitani Y."/>
            <person name="Takami H."/>
            <person name="Hayashi T."/>
            <person name="Sahin N."/>
            <person name="Tani A."/>
        </authorList>
    </citation>
    <scope>NUCLEOTIDE SEQUENCE</scope>
    <source>
        <strain evidence="1">DSM 19015</strain>
    </source>
</reference>
<evidence type="ECO:0000313" key="1">
    <source>
        <dbReference type="EMBL" id="GJD94002.1"/>
    </source>
</evidence>
<dbReference type="Gene3D" id="3.40.50.150">
    <property type="entry name" value="Vaccinia Virus protein VP39"/>
    <property type="match status" value="1"/>
</dbReference>
<organism evidence="1 2">
    <name type="scientific">Methylobacterium iners</name>
    <dbReference type="NCBI Taxonomy" id="418707"/>
    <lineage>
        <taxon>Bacteria</taxon>
        <taxon>Pseudomonadati</taxon>
        <taxon>Pseudomonadota</taxon>
        <taxon>Alphaproteobacteria</taxon>
        <taxon>Hyphomicrobiales</taxon>
        <taxon>Methylobacteriaceae</taxon>
        <taxon>Methylobacterium</taxon>
    </lineage>
</organism>
<name>A0ABQ4RWN9_9HYPH</name>
<reference evidence="1" key="2">
    <citation type="submission" date="2021-08" db="EMBL/GenBank/DDBJ databases">
        <authorList>
            <person name="Tani A."/>
            <person name="Ola A."/>
            <person name="Ogura Y."/>
            <person name="Katsura K."/>
            <person name="Hayashi T."/>
        </authorList>
    </citation>
    <scope>NUCLEOTIDE SEQUENCE</scope>
    <source>
        <strain evidence="1">DSM 19015</strain>
    </source>
</reference>
<gene>
    <name evidence="1" type="ORF">OCOJLMKI_1200</name>
</gene>
<dbReference type="Proteomes" id="UP001055125">
    <property type="component" value="Unassembled WGS sequence"/>
</dbReference>
<dbReference type="EMBL" id="BPQP01000017">
    <property type="protein sequence ID" value="GJD94002.1"/>
    <property type="molecule type" value="Genomic_DNA"/>
</dbReference>
<evidence type="ECO:0008006" key="3">
    <source>
        <dbReference type="Google" id="ProtNLM"/>
    </source>
</evidence>
<evidence type="ECO:0000313" key="2">
    <source>
        <dbReference type="Proteomes" id="UP001055125"/>
    </source>
</evidence>
<comment type="caution">
    <text evidence="1">The sequence shown here is derived from an EMBL/GenBank/DDBJ whole genome shotgun (WGS) entry which is preliminary data.</text>
</comment>
<accession>A0ABQ4RWN9</accession>
<proteinExistence type="predicted"/>
<dbReference type="InterPro" id="IPR029063">
    <property type="entry name" value="SAM-dependent_MTases_sf"/>
</dbReference>